<comment type="caution">
    <text evidence="10">The sequence shown here is derived from an EMBL/GenBank/DDBJ whole genome shotgun (WGS) entry which is preliminary data.</text>
</comment>
<proteinExistence type="inferred from homology"/>
<dbReference type="SUPFAM" id="SSF48310">
    <property type="entry name" value="Aldehyde ferredoxin oxidoreductase, C-terminal domains"/>
    <property type="match status" value="1"/>
</dbReference>
<dbReference type="Pfam" id="PF01314">
    <property type="entry name" value="AFOR_C"/>
    <property type="match status" value="1"/>
</dbReference>
<dbReference type="AlphaFoldDB" id="A0A3A4NFG1"/>
<dbReference type="InterPro" id="IPR013983">
    <property type="entry name" value="Ald_Fedxn_OxRdtase_N"/>
</dbReference>
<keyword evidence="3" id="KW-0004">4Fe-4S</keyword>
<dbReference type="Gene3D" id="3.60.9.10">
    <property type="entry name" value="Aldehyde ferredoxin oxidoreductase, N-terminal domain"/>
    <property type="match status" value="1"/>
</dbReference>
<evidence type="ECO:0000256" key="5">
    <source>
        <dbReference type="ARBA" id="ARBA00023002"/>
    </source>
</evidence>
<dbReference type="InterPro" id="IPR051919">
    <property type="entry name" value="W-dependent_AOR"/>
</dbReference>
<evidence type="ECO:0000256" key="7">
    <source>
        <dbReference type="ARBA" id="ARBA00023014"/>
    </source>
</evidence>
<protein>
    <submittedName>
        <fullName evidence="10">Aldehyde ferredoxin oxidoreductase</fullName>
    </submittedName>
</protein>
<dbReference type="Gene3D" id="1.10.569.10">
    <property type="entry name" value="Aldehyde Ferredoxin Oxidoreductase Protein, subunit A, domain 2"/>
    <property type="match status" value="1"/>
</dbReference>
<evidence type="ECO:0000256" key="4">
    <source>
        <dbReference type="ARBA" id="ARBA00022723"/>
    </source>
</evidence>
<dbReference type="PANTHER" id="PTHR30038:SF0">
    <property type="entry name" value="TUNGSTEN-CONTAINING ALDEHYDE FERREDOXIN OXIDOREDUCTASE"/>
    <property type="match status" value="1"/>
</dbReference>
<keyword evidence="5" id="KW-0560">Oxidoreductase</keyword>
<comment type="cofactor">
    <cofactor evidence="1">
        <name>[4Fe-4S] cluster</name>
        <dbReference type="ChEBI" id="CHEBI:49883"/>
    </cofactor>
</comment>
<evidence type="ECO:0000313" key="10">
    <source>
        <dbReference type="EMBL" id="RJP17146.1"/>
    </source>
</evidence>
<evidence type="ECO:0000256" key="2">
    <source>
        <dbReference type="ARBA" id="ARBA00011032"/>
    </source>
</evidence>
<dbReference type="InterPro" id="IPR001203">
    <property type="entry name" value="OxRdtase_Ald_Fedxn_C"/>
</dbReference>
<accession>A0A3A4NFG1</accession>
<dbReference type="GO" id="GO:0051539">
    <property type="term" value="F:4 iron, 4 sulfur cluster binding"/>
    <property type="evidence" value="ECO:0007669"/>
    <property type="project" value="UniProtKB-KW"/>
</dbReference>
<dbReference type="SUPFAM" id="SSF56228">
    <property type="entry name" value="Aldehyde ferredoxin oxidoreductase, N-terminal domain"/>
    <property type="match status" value="1"/>
</dbReference>
<keyword evidence="7" id="KW-0411">Iron-sulfur</keyword>
<comment type="cofactor">
    <cofactor evidence="8">
        <name>tungstopterin</name>
        <dbReference type="ChEBI" id="CHEBI:30402"/>
    </cofactor>
</comment>
<organism evidence="10 11">
    <name type="scientific">Abyssobacteria bacterium (strain SURF_5)</name>
    <dbReference type="NCBI Taxonomy" id="2093360"/>
    <lineage>
        <taxon>Bacteria</taxon>
        <taxon>Pseudomonadati</taxon>
        <taxon>Candidatus Hydrogenedentota</taxon>
        <taxon>Candidatus Abyssobacteria</taxon>
    </lineage>
</organism>
<dbReference type="InterPro" id="IPR036503">
    <property type="entry name" value="Ald_Fedxn_OxRdtase_N_sf"/>
</dbReference>
<gene>
    <name evidence="10" type="ORF">C4520_17360</name>
</gene>
<evidence type="ECO:0000256" key="6">
    <source>
        <dbReference type="ARBA" id="ARBA00023004"/>
    </source>
</evidence>
<dbReference type="Gene3D" id="1.10.599.10">
    <property type="entry name" value="Aldehyde Ferredoxin Oxidoreductase Protein, subunit A, domain 3"/>
    <property type="match status" value="1"/>
</dbReference>
<dbReference type="EMBL" id="QZKU01000119">
    <property type="protein sequence ID" value="RJP17146.1"/>
    <property type="molecule type" value="Genomic_DNA"/>
</dbReference>
<feature type="domain" description="Aldehyde ferredoxin oxidoreductase N-terminal" evidence="9">
    <location>
        <begin position="5"/>
        <end position="209"/>
    </location>
</feature>
<evidence type="ECO:0000313" key="11">
    <source>
        <dbReference type="Proteomes" id="UP000265882"/>
    </source>
</evidence>
<dbReference type="InterPro" id="IPR013985">
    <property type="entry name" value="Ald_Fedxn_OxRdtase_dom3"/>
</dbReference>
<keyword evidence="6" id="KW-0408">Iron</keyword>
<comment type="similarity">
    <text evidence="2">Belongs to the AOR/FOR family.</text>
</comment>
<reference evidence="10 11" key="1">
    <citation type="journal article" date="2017" name="ISME J.">
        <title>Energy and carbon metabolisms in a deep terrestrial subsurface fluid microbial community.</title>
        <authorList>
            <person name="Momper L."/>
            <person name="Jungbluth S.P."/>
            <person name="Lee M.D."/>
            <person name="Amend J.P."/>
        </authorList>
    </citation>
    <scope>NUCLEOTIDE SEQUENCE [LARGE SCALE GENOMIC DNA]</scope>
    <source>
        <strain evidence="10">SURF_5</strain>
    </source>
</reference>
<dbReference type="InterPro" id="IPR036021">
    <property type="entry name" value="Tungsten_al_ferr_oxy-like_C"/>
</dbReference>
<dbReference type="Pfam" id="PF02730">
    <property type="entry name" value="AFOR_N"/>
    <property type="match status" value="1"/>
</dbReference>
<evidence type="ECO:0000256" key="8">
    <source>
        <dbReference type="ARBA" id="ARBA00049934"/>
    </source>
</evidence>
<dbReference type="GO" id="GO:0009055">
    <property type="term" value="F:electron transfer activity"/>
    <property type="evidence" value="ECO:0007669"/>
    <property type="project" value="InterPro"/>
</dbReference>
<dbReference type="PANTHER" id="PTHR30038">
    <property type="entry name" value="ALDEHYDE FERREDOXIN OXIDOREDUCTASE"/>
    <property type="match status" value="1"/>
</dbReference>
<evidence type="ECO:0000256" key="1">
    <source>
        <dbReference type="ARBA" id="ARBA00001966"/>
    </source>
</evidence>
<evidence type="ECO:0000259" key="9">
    <source>
        <dbReference type="SMART" id="SM00790"/>
    </source>
</evidence>
<keyword evidence="4" id="KW-0479">Metal-binding</keyword>
<dbReference type="GO" id="GO:0016625">
    <property type="term" value="F:oxidoreductase activity, acting on the aldehyde or oxo group of donors, iron-sulfur protein as acceptor"/>
    <property type="evidence" value="ECO:0007669"/>
    <property type="project" value="InterPro"/>
</dbReference>
<sequence>MGTQNGKILEVDLSSGKISTRTISEKALRDYVGGSGLAAKLFFDDGVPPGCDPLGPENNLYIVTGPLCGSGLPATPRFSVAAKSPLTGIWGEANCGGNFGPALKFAGWDGIVIRGQSKKPVLLAIEDDKAELKDAAAVWGKDTYETADMLAQKSEGKPTPRIVSIGPAGENLVKFAAVADGKHDYAGRTGLGAVMGSKKLKAVVVRGSGKLAPADADVFAEIRKSAMEKINDGMFTMALKAMGTNAGMVMGMTMGDVPTKNWILGEEMECANELSSIVMNEKYLTKGSACYGCPIGCKRNVKVDDGPYKMEPGAGPEYETMGSFGTMCMICNQAAVNKLNDLCNRFGLDTISCGCTIAFAIDCYENGILKDSDTDGLKLTWGNADAVIELVRKIAYRQGFGNLLAEGSKAAARKIGKGASDLTAEVKGLEAPMHDPRAFHGLGLAYAMSVRGACHLSHLDLFAEQGGVSMPEVGIEGGYVGQSSEGKGKLVWITENLASVLQSTGLCYFGAASLDFNDMVKMINSAAGRDYTVESLMKAGERIWLLKRSLNNLMGVTIEDDRLPKKILTPTKEGGAAGSVPNVEVMMKEYYDLRGLDHKGKPKKERLEAVGLSDIAKRL</sequence>
<dbReference type="GO" id="GO:0046872">
    <property type="term" value="F:metal ion binding"/>
    <property type="evidence" value="ECO:0007669"/>
    <property type="project" value="UniProtKB-KW"/>
</dbReference>
<dbReference type="SMART" id="SM00790">
    <property type="entry name" value="AFOR_N"/>
    <property type="match status" value="1"/>
</dbReference>
<dbReference type="InterPro" id="IPR013984">
    <property type="entry name" value="Ald_Fedxn_OxRdtase_dom2"/>
</dbReference>
<evidence type="ECO:0000256" key="3">
    <source>
        <dbReference type="ARBA" id="ARBA00022485"/>
    </source>
</evidence>
<name>A0A3A4NFG1_ABYX5</name>
<dbReference type="Proteomes" id="UP000265882">
    <property type="component" value="Unassembled WGS sequence"/>
</dbReference>